<reference evidence="7 8" key="1">
    <citation type="journal article" date="2019" name="Sci. Rep.">
        <title>Orb-weaving spider Araneus ventricosus genome elucidates the spidroin gene catalogue.</title>
        <authorList>
            <person name="Kono N."/>
            <person name="Nakamura H."/>
            <person name="Ohtoshi R."/>
            <person name="Moran D.A.P."/>
            <person name="Shinohara A."/>
            <person name="Yoshida Y."/>
            <person name="Fujiwara M."/>
            <person name="Mori M."/>
            <person name="Tomita M."/>
            <person name="Arakawa K."/>
        </authorList>
    </citation>
    <scope>NUCLEOTIDE SEQUENCE [LARGE SCALE GENOMIC DNA]</scope>
</reference>
<proteinExistence type="predicted"/>
<accession>A0A4Y2BJ16</accession>
<evidence type="ECO:0000256" key="5">
    <source>
        <dbReference type="PROSITE-ProRule" id="PRU00309"/>
    </source>
</evidence>
<keyword evidence="4 5" id="KW-0238">DNA-binding</keyword>
<dbReference type="GO" id="GO:0003677">
    <property type="term" value="F:DNA binding"/>
    <property type="evidence" value="ECO:0007669"/>
    <property type="project" value="UniProtKB-UniRule"/>
</dbReference>
<dbReference type="AlphaFoldDB" id="A0A4Y2BJ16"/>
<dbReference type="Pfam" id="PF05485">
    <property type="entry name" value="THAP"/>
    <property type="match status" value="1"/>
</dbReference>
<keyword evidence="2 5" id="KW-0863">Zinc-finger</keyword>
<keyword evidence="3" id="KW-0862">Zinc</keyword>
<comment type="caution">
    <text evidence="7">The sequence shown here is derived from an EMBL/GenBank/DDBJ whole genome shotgun (WGS) entry which is preliminary data.</text>
</comment>
<organism evidence="7 8">
    <name type="scientific">Araneus ventricosus</name>
    <name type="common">Orbweaver spider</name>
    <name type="synonym">Epeira ventricosa</name>
    <dbReference type="NCBI Taxonomy" id="182803"/>
    <lineage>
        <taxon>Eukaryota</taxon>
        <taxon>Metazoa</taxon>
        <taxon>Ecdysozoa</taxon>
        <taxon>Arthropoda</taxon>
        <taxon>Chelicerata</taxon>
        <taxon>Arachnida</taxon>
        <taxon>Araneae</taxon>
        <taxon>Araneomorphae</taxon>
        <taxon>Entelegynae</taxon>
        <taxon>Araneoidea</taxon>
        <taxon>Araneidae</taxon>
        <taxon>Araneus</taxon>
    </lineage>
</organism>
<evidence type="ECO:0000256" key="1">
    <source>
        <dbReference type="ARBA" id="ARBA00022723"/>
    </source>
</evidence>
<evidence type="ECO:0000256" key="3">
    <source>
        <dbReference type="ARBA" id="ARBA00022833"/>
    </source>
</evidence>
<name>A0A4Y2BJ16_ARAVE</name>
<dbReference type="PANTHER" id="PTHR46927">
    <property type="entry name" value="AGAP005574-PA"/>
    <property type="match status" value="1"/>
</dbReference>
<evidence type="ECO:0000313" key="7">
    <source>
        <dbReference type="EMBL" id="GBL92028.1"/>
    </source>
</evidence>
<keyword evidence="8" id="KW-1185">Reference proteome</keyword>
<dbReference type="OrthoDB" id="6144404at2759"/>
<evidence type="ECO:0000256" key="2">
    <source>
        <dbReference type="ARBA" id="ARBA00022771"/>
    </source>
</evidence>
<protein>
    <recommendedName>
        <fullName evidence="6">THAP-type domain-containing protein</fullName>
    </recommendedName>
</protein>
<dbReference type="PROSITE" id="PS50950">
    <property type="entry name" value="ZF_THAP"/>
    <property type="match status" value="1"/>
</dbReference>
<evidence type="ECO:0000313" key="8">
    <source>
        <dbReference type="Proteomes" id="UP000499080"/>
    </source>
</evidence>
<dbReference type="InterPro" id="IPR006612">
    <property type="entry name" value="THAP_Znf"/>
</dbReference>
<dbReference type="SMART" id="SM00980">
    <property type="entry name" value="THAP"/>
    <property type="match status" value="1"/>
</dbReference>
<feature type="domain" description="THAP-type" evidence="6">
    <location>
        <begin position="1"/>
        <end position="84"/>
    </location>
</feature>
<dbReference type="PANTHER" id="PTHR46927:SF3">
    <property type="entry name" value="THAP-TYPE DOMAIN-CONTAINING PROTEIN"/>
    <property type="match status" value="1"/>
</dbReference>
<sequence length="201" mass="22807">MRFCCVIECSNAKAKTDCRDKTFFKFPLKNSQLLQLRLKNIGRQGFMPSSSSIICSDQFEENSYTTCQFTKRRLLKQEAVPIIVSKTPKQIPKVGLPPSATDGNNMQPDGTKHGMHSVSSQTETFSDVMDRINKLKDELKELQDSLGKKAFIPENILNDTKMKALTGFTIKRFSCIYSSLNVEEDLQTGNFCKRPVDLFFL</sequence>
<evidence type="ECO:0000259" key="6">
    <source>
        <dbReference type="PROSITE" id="PS50950"/>
    </source>
</evidence>
<dbReference type="InterPro" id="IPR052224">
    <property type="entry name" value="THAP_domain_protein"/>
</dbReference>
<evidence type="ECO:0000256" key="4">
    <source>
        <dbReference type="ARBA" id="ARBA00023125"/>
    </source>
</evidence>
<keyword evidence="1" id="KW-0479">Metal-binding</keyword>
<gene>
    <name evidence="7" type="ORF">AVEN_102583_1</name>
</gene>
<dbReference type="Proteomes" id="UP000499080">
    <property type="component" value="Unassembled WGS sequence"/>
</dbReference>
<dbReference type="GO" id="GO:0008270">
    <property type="term" value="F:zinc ion binding"/>
    <property type="evidence" value="ECO:0007669"/>
    <property type="project" value="UniProtKB-KW"/>
</dbReference>
<dbReference type="EMBL" id="BGPR01000083">
    <property type="protein sequence ID" value="GBL92028.1"/>
    <property type="molecule type" value="Genomic_DNA"/>
</dbReference>
<dbReference type="SUPFAM" id="SSF57716">
    <property type="entry name" value="Glucocorticoid receptor-like (DNA-binding domain)"/>
    <property type="match status" value="1"/>
</dbReference>